<dbReference type="CDD" id="cd00093">
    <property type="entry name" value="HTH_XRE"/>
    <property type="match status" value="1"/>
</dbReference>
<protein>
    <submittedName>
        <fullName evidence="3">Helix-turn-helix domain-containing protein</fullName>
    </submittedName>
</protein>
<dbReference type="SUPFAM" id="SSF47413">
    <property type="entry name" value="lambda repressor-like DNA-binding domains"/>
    <property type="match status" value="1"/>
</dbReference>
<keyword evidence="4" id="KW-1185">Reference proteome</keyword>
<dbReference type="InterPro" id="IPR010982">
    <property type="entry name" value="Lambda_DNA-bd_dom_sf"/>
</dbReference>
<dbReference type="PROSITE" id="PS50943">
    <property type="entry name" value="HTH_CROC1"/>
    <property type="match status" value="1"/>
</dbReference>
<organism evidence="3 4">
    <name type="scientific">Polyangium mundeleinium</name>
    <dbReference type="NCBI Taxonomy" id="2995306"/>
    <lineage>
        <taxon>Bacteria</taxon>
        <taxon>Pseudomonadati</taxon>
        <taxon>Myxococcota</taxon>
        <taxon>Polyangia</taxon>
        <taxon>Polyangiales</taxon>
        <taxon>Polyangiaceae</taxon>
        <taxon>Polyangium</taxon>
    </lineage>
</organism>
<dbReference type="InterPro" id="IPR001387">
    <property type="entry name" value="Cro/C1-type_HTH"/>
</dbReference>
<evidence type="ECO:0000313" key="3">
    <source>
        <dbReference type="EMBL" id="MDC0747644.1"/>
    </source>
</evidence>
<gene>
    <name evidence="3" type="ORF">POL67_40300</name>
</gene>
<dbReference type="InterPro" id="IPR050807">
    <property type="entry name" value="TransReg_Diox_bact_type"/>
</dbReference>
<keyword evidence="1" id="KW-0238">DNA-binding</keyword>
<dbReference type="PANTHER" id="PTHR46797:SF1">
    <property type="entry name" value="METHYLPHOSPHONATE SYNTHASE"/>
    <property type="match status" value="1"/>
</dbReference>
<proteinExistence type="predicted"/>
<evidence type="ECO:0000256" key="1">
    <source>
        <dbReference type="ARBA" id="ARBA00023125"/>
    </source>
</evidence>
<evidence type="ECO:0000259" key="2">
    <source>
        <dbReference type="PROSITE" id="PS50943"/>
    </source>
</evidence>
<evidence type="ECO:0000313" key="4">
    <source>
        <dbReference type="Proteomes" id="UP001221411"/>
    </source>
</evidence>
<dbReference type="Pfam" id="PF01381">
    <property type="entry name" value="HTH_3"/>
    <property type="match status" value="1"/>
</dbReference>
<dbReference type="SMART" id="SM00530">
    <property type="entry name" value="HTH_XRE"/>
    <property type="match status" value="1"/>
</dbReference>
<dbReference type="PANTHER" id="PTHR46797">
    <property type="entry name" value="HTH-TYPE TRANSCRIPTIONAL REGULATOR"/>
    <property type="match status" value="1"/>
</dbReference>
<dbReference type="Gene3D" id="1.10.260.40">
    <property type="entry name" value="lambda repressor-like DNA-binding domains"/>
    <property type="match status" value="1"/>
</dbReference>
<dbReference type="Proteomes" id="UP001221411">
    <property type="component" value="Unassembled WGS sequence"/>
</dbReference>
<feature type="domain" description="HTH cro/C1-type" evidence="2">
    <location>
        <begin position="1"/>
        <end position="54"/>
    </location>
</feature>
<dbReference type="EMBL" id="JAQNDO010000001">
    <property type="protein sequence ID" value="MDC0747644.1"/>
    <property type="molecule type" value="Genomic_DNA"/>
</dbReference>
<reference evidence="3 4" key="1">
    <citation type="submission" date="2022-11" db="EMBL/GenBank/DDBJ databases">
        <title>Minimal conservation of predation-associated metabolite biosynthetic gene clusters underscores biosynthetic potential of Myxococcota including descriptions for ten novel species: Archangium lansinium sp. nov., Myxococcus landrumus sp. nov., Nannocystis bai.</title>
        <authorList>
            <person name="Ahearne A."/>
            <person name="Stevens C."/>
            <person name="Dowd S."/>
        </authorList>
    </citation>
    <scope>NUCLEOTIDE SEQUENCE [LARGE SCALE GENOMIC DNA]</scope>
    <source>
        <strain evidence="3 4">RJM3</strain>
    </source>
</reference>
<comment type="caution">
    <text evidence="3">The sequence shown here is derived from an EMBL/GenBank/DDBJ whole genome shotgun (WGS) entry which is preliminary data.</text>
</comment>
<accession>A0ABT5F234</accession>
<sequence length="102" mass="10948">MRELRREKGMSLAQFAKASGLSKGHASNLENGLALMSVGTVYAVARALGVPPFLLCMREEDEPFAACLDKILREEGGDVGRAAVRLRELFFGRSPGPGRGQG</sequence>
<name>A0ABT5F234_9BACT</name>